<evidence type="ECO:0008006" key="3">
    <source>
        <dbReference type="Google" id="ProtNLM"/>
    </source>
</evidence>
<gene>
    <name evidence="1" type="ORF">A3C25_05225</name>
</gene>
<dbReference type="EMBL" id="MFZO01000039">
    <property type="protein sequence ID" value="OGK24084.1"/>
    <property type="molecule type" value="Genomic_DNA"/>
</dbReference>
<organism evidence="1 2">
    <name type="scientific">Candidatus Roizmanbacteria bacterium RIFCSPHIGHO2_02_FULL_38_11</name>
    <dbReference type="NCBI Taxonomy" id="1802039"/>
    <lineage>
        <taxon>Bacteria</taxon>
        <taxon>Candidatus Roizmaniibacteriota</taxon>
    </lineage>
</organism>
<evidence type="ECO:0000313" key="2">
    <source>
        <dbReference type="Proteomes" id="UP000177913"/>
    </source>
</evidence>
<comment type="caution">
    <text evidence="1">The sequence shown here is derived from an EMBL/GenBank/DDBJ whole genome shotgun (WGS) entry which is preliminary data.</text>
</comment>
<name>A0A1F7GZA0_9BACT</name>
<reference evidence="1 2" key="1">
    <citation type="journal article" date="2016" name="Nat. Commun.">
        <title>Thousands of microbial genomes shed light on interconnected biogeochemical processes in an aquifer system.</title>
        <authorList>
            <person name="Anantharaman K."/>
            <person name="Brown C.T."/>
            <person name="Hug L.A."/>
            <person name="Sharon I."/>
            <person name="Castelle C.J."/>
            <person name="Probst A.J."/>
            <person name="Thomas B.C."/>
            <person name="Singh A."/>
            <person name="Wilkins M.J."/>
            <person name="Karaoz U."/>
            <person name="Brodie E.L."/>
            <person name="Williams K.H."/>
            <person name="Hubbard S.S."/>
            <person name="Banfield J.F."/>
        </authorList>
    </citation>
    <scope>NUCLEOTIDE SEQUENCE [LARGE SCALE GENOMIC DNA]</scope>
</reference>
<proteinExistence type="predicted"/>
<accession>A0A1F7GZA0</accession>
<evidence type="ECO:0000313" key="1">
    <source>
        <dbReference type="EMBL" id="OGK24084.1"/>
    </source>
</evidence>
<protein>
    <recommendedName>
        <fullName evidence="3">DUF5678 domain-containing protein</fullName>
    </recommendedName>
</protein>
<dbReference type="AlphaFoldDB" id="A0A1F7GZA0"/>
<sequence length="68" mass="7780">MKTDPFMKIQKKYGGMWVATDKEGTKVYAAGKGVEKLLNNLKKKKISPQKTVIGYMQKYGRIYIHLSV</sequence>
<dbReference type="Proteomes" id="UP000177913">
    <property type="component" value="Unassembled WGS sequence"/>
</dbReference>